<feature type="region of interest" description="Disordered" evidence="8">
    <location>
        <begin position="1333"/>
        <end position="1359"/>
    </location>
</feature>
<feature type="compositionally biased region" description="Basic and acidic residues" evidence="8">
    <location>
        <begin position="618"/>
        <end position="639"/>
    </location>
</feature>
<evidence type="ECO:0000313" key="10">
    <source>
        <dbReference type="Proteomes" id="UP001359485"/>
    </source>
</evidence>
<evidence type="ECO:0000256" key="7">
    <source>
        <dbReference type="ARBA" id="ARBA00023033"/>
    </source>
</evidence>
<feature type="compositionally biased region" description="Basic and acidic residues" evidence="8">
    <location>
        <begin position="1764"/>
        <end position="1779"/>
    </location>
</feature>
<feature type="compositionally biased region" description="Basic and acidic residues" evidence="8">
    <location>
        <begin position="792"/>
        <end position="803"/>
    </location>
</feature>
<dbReference type="InterPro" id="IPR036396">
    <property type="entry name" value="Cyt_P450_sf"/>
</dbReference>
<feature type="compositionally biased region" description="Polar residues" evidence="8">
    <location>
        <begin position="59"/>
        <end position="72"/>
    </location>
</feature>
<feature type="compositionally biased region" description="Basic and acidic residues" evidence="8">
    <location>
        <begin position="848"/>
        <end position="880"/>
    </location>
</feature>
<dbReference type="Gene3D" id="1.10.630.10">
    <property type="entry name" value="Cytochrome P450"/>
    <property type="match status" value="1"/>
</dbReference>
<feature type="compositionally biased region" description="Low complexity" evidence="8">
    <location>
        <begin position="1633"/>
        <end position="1647"/>
    </location>
</feature>
<feature type="compositionally biased region" description="Basic and acidic residues" evidence="8">
    <location>
        <begin position="1408"/>
        <end position="1428"/>
    </location>
</feature>
<feature type="compositionally biased region" description="Polar residues" evidence="8">
    <location>
        <begin position="435"/>
        <end position="449"/>
    </location>
</feature>
<proteinExistence type="inferred from homology"/>
<feature type="compositionally biased region" description="Pro residues" evidence="8">
    <location>
        <begin position="1559"/>
        <end position="1570"/>
    </location>
</feature>
<dbReference type="Proteomes" id="UP001359485">
    <property type="component" value="Unassembled WGS sequence"/>
</dbReference>
<reference evidence="9 10" key="1">
    <citation type="submission" date="2023-09" db="EMBL/GenBank/DDBJ databases">
        <title>Genomes of two closely related lineages of the louse Polyplax serrata with different host specificities.</title>
        <authorList>
            <person name="Martinu J."/>
            <person name="Tarabai H."/>
            <person name="Stefka J."/>
            <person name="Hypsa V."/>
        </authorList>
    </citation>
    <scope>NUCLEOTIDE SEQUENCE [LARGE SCALE GENOMIC DNA]</scope>
    <source>
        <strain evidence="9">98ZLc_SE</strain>
    </source>
</reference>
<comment type="cofactor">
    <cofactor evidence="1">
        <name>heme</name>
        <dbReference type="ChEBI" id="CHEBI:30413"/>
    </cofactor>
</comment>
<feature type="compositionally biased region" description="Basic and acidic residues" evidence="8">
    <location>
        <begin position="912"/>
        <end position="925"/>
    </location>
</feature>
<dbReference type="SUPFAM" id="SSF48264">
    <property type="entry name" value="Cytochrome P450"/>
    <property type="match status" value="1"/>
</dbReference>
<feature type="compositionally biased region" description="Polar residues" evidence="8">
    <location>
        <begin position="1341"/>
        <end position="1350"/>
    </location>
</feature>
<feature type="region of interest" description="Disordered" evidence="8">
    <location>
        <begin position="38"/>
        <end position="102"/>
    </location>
</feature>
<evidence type="ECO:0000256" key="4">
    <source>
        <dbReference type="ARBA" id="ARBA00022723"/>
    </source>
</evidence>
<gene>
    <name evidence="9" type="ORF">RUM44_013798</name>
</gene>
<dbReference type="PANTHER" id="PTHR24279">
    <property type="entry name" value="CYTOCHROME P450"/>
    <property type="match status" value="1"/>
</dbReference>
<evidence type="ECO:0000256" key="5">
    <source>
        <dbReference type="ARBA" id="ARBA00023002"/>
    </source>
</evidence>
<accession>A0ABR1BF58</accession>
<protein>
    <submittedName>
        <fullName evidence="9">Uncharacterized protein</fullName>
    </submittedName>
</protein>
<comment type="caution">
    <text evidence="9">The sequence shown here is derived from an EMBL/GenBank/DDBJ whole genome shotgun (WGS) entry which is preliminary data.</text>
</comment>
<dbReference type="InterPro" id="IPR001128">
    <property type="entry name" value="Cyt_P450"/>
</dbReference>
<feature type="region of interest" description="Disordered" evidence="8">
    <location>
        <begin position="170"/>
        <end position="201"/>
    </location>
</feature>
<feature type="compositionally biased region" description="Polar residues" evidence="8">
    <location>
        <begin position="741"/>
        <end position="751"/>
    </location>
</feature>
<keyword evidence="4" id="KW-0479">Metal-binding</keyword>
<feature type="compositionally biased region" description="Basic and acidic residues" evidence="8">
    <location>
        <begin position="1673"/>
        <end position="1685"/>
    </location>
</feature>
<evidence type="ECO:0000256" key="8">
    <source>
        <dbReference type="SAM" id="MobiDB-lite"/>
    </source>
</evidence>
<name>A0ABR1BF58_POLSC</name>
<feature type="compositionally biased region" description="Basic and acidic residues" evidence="8">
    <location>
        <begin position="1799"/>
        <end position="1833"/>
    </location>
</feature>
<feature type="compositionally biased region" description="Polar residues" evidence="8">
    <location>
        <begin position="764"/>
        <end position="779"/>
    </location>
</feature>
<keyword evidence="3" id="KW-0349">Heme</keyword>
<feature type="region of interest" description="Disordered" evidence="8">
    <location>
        <begin position="365"/>
        <end position="455"/>
    </location>
</feature>
<evidence type="ECO:0000256" key="3">
    <source>
        <dbReference type="ARBA" id="ARBA00022617"/>
    </source>
</evidence>
<feature type="region of interest" description="Disordered" evidence="8">
    <location>
        <begin position="1379"/>
        <end position="1833"/>
    </location>
</feature>
<feature type="compositionally biased region" description="Basic and acidic residues" evidence="8">
    <location>
        <begin position="705"/>
        <end position="715"/>
    </location>
</feature>
<keyword evidence="5" id="KW-0560">Oxidoreductase</keyword>
<feature type="region of interest" description="Disordered" evidence="8">
    <location>
        <begin position="134"/>
        <end position="158"/>
    </location>
</feature>
<organism evidence="9 10">
    <name type="scientific">Polyplax serrata</name>
    <name type="common">Common mouse louse</name>
    <dbReference type="NCBI Taxonomy" id="468196"/>
    <lineage>
        <taxon>Eukaryota</taxon>
        <taxon>Metazoa</taxon>
        <taxon>Ecdysozoa</taxon>
        <taxon>Arthropoda</taxon>
        <taxon>Hexapoda</taxon>
        <taxon>Insecta</taxon>
        <taxon>Pterygota</taxon>
        <taxon>Neoptera</taxon>
        <taxon>Paraneoptera</taxon>
        <taxon>Psocodea</taxon>
        <taxon>Troctomorpha</taxon>
        <taxon>Phthiraptera</taxon>
        <taxon>Anoplura</taxon>
        <taxon>Polyplacidae</taxon>
        <taxon>Polyplax</taxon>
    </lineage>
</organism>
<feature type="region of interest" description="Disordered" evidence="8">
    <location>
        <begin position="1919"/>
        <end position="1956"/>
    </location>
</feature>
<keyword evidence="10" id="KW-1185">Reference proteome</keyword>
<evidence type="ECO:0000313" key="9">
    <source>
        <dbReference type="EMBL" id="KAK6642075.1"/>
    </source>
</evidence>
<evidence type="ECO:0000256" key="6">
    <source>
        <dbReference type="ARBA" id="ARBA00023004"/>
    </source>
</evidence>
<feature type="compositionally biased region" description="Polar residues" evidence="8">
    <location>
        <begin position="724"/>
        <end position="734"/>
    </location>
</feature>
<dbReference type="PANTHER" id="PTHR24279:SF120">
    <property type="entry name" value="CYTOCHROME P450"/>
    <property type="match status" value="1"/>
</dbReference>
<feature type="compositionally biased region" description="Pro residues" evidence="8">
    <location>
        <begin position="1456"/>
        <end position="1475"/>
    </location>
</feature>
<feature type="compositionally biased region" description="Polar residues" evidence="8">
    <location>
        <begin position="652"/>
        <end position="666"/>
    </location>
</feature>
<feature type="compositionally biased region" description="Basic and acidic residues" evidence="8">
    <location>
        <begin position="411"/>
        <end position="432"/>
    </location>
</feature>
<feature type="compositionally biased region" description="Basic and acidic residues" evidence="8">
    <location>
        <begin position="1495"/>
        <end position="1528"/>
    </location>
</feature>
<dbReference type="CDD" id="cd11054">
    <property type="entry name" value="CYP24A1-like"/>
    <property type="match status" value="1"/>
</dbReference>
<dbReference type="Pfam" id="PF00067">
    <property type="entry name" value="p450"/>
    <property type="match status" value="1"/>
</dbReference>
<feature type="region of interest" description="Disordered" evidence="8">
    <location>
        <begin position="580"/>
        <end position="943"/>
    </location>
</feature>
<evidence type="ECO:0000256" key="2">
    <source>
        <dbReference type="ARBA" id="ARBA00010617"/>
    </source>
</evidence>
<evidence type="ECO:0000256" key="1">
    <source>
        <dbReference type="ARBA" id="ARBA00001971"/>
    </source>
</evidence>
<dbReference type="InterPro" id="IPR050479">
    <property type="entry name" value="CYP11_CYP27_families"/>
</dbReference>
<keyword evidence="7" id="KW-0503">Monooxygenase</keyword>
<feature type="compositionally biased region" description="Polar residues" evidence="8">
    <location>
        <begin position="80"/>
        <end position="97"/>
    </location>
</feature>
<feature type="region of interest" description="Disordered" evidence="8">
    <location>
        <begin position="509"/>
        <end position="548"/>
    </location>
</feature>
<keyword evidence="6" id="KW-0408">Iron</keyword>
<sequence>MYFSKNSRYVLNRAKCMSPTFCFFDCLKGTTKNLCVKPPKDDPTKPPLRLNIPDESTRQQDVSSGSIQNQTRVNKRDITQPRSKSLLSHSNNQQSISPIDISVSRSESDTKLSNYQFETLHNNSDLDSVSASEYLSPNQTKNTPTREDGDDWSSSRIDSSDKLRKYELRSSTIDQQHVEESAPSKFDNPSDGQHGSIHGDDNYESKALYVIVDVPEKPENTEISSSLSAADSTDNSTATFLKLNIDSSNSDFSNNLPLKVPKLEWQGNESAIINMLRGRSKSLPNYLYRTEGKQKQKIKFKVHEIDEAATYIFHLRFKKNFPGKSCIVGCVSEKELDARTYTVIESQGHVSDSAITGTPEMGKEISAAEEPTEPVKYENPSTQYRSKREKKDSEKKKSKLTKNLNNSRGSDTVKVKSKDRDRHKYTSTRKEIAQPPSNTATNEQPVASETTEEEPKYFTYPKFSKTSSATDIHYKYLTPNYQQIVEHEQQYESEAGYENAQHYNYPSAETVQSAEPAKPEYYQYPQKPSETADAKVEGAQANELESNYELNKKEYNRYEQGTHIQEQESTSAIPKIKSKYEKHGADHSVVPKQYKNKPAQQTVEPLTHVAKPELTTKGQRELAEQPITIEKKQTKHDQGLGKNMEFLESYKHSGNTFIKQSAVNEQSVHDQKQPSSSTPLSEKSSLGKSEKAPKQVSASSLYDKSALEKDEESAQKKIAASISLPVTSDKSSLGKSEKTAQKQVSASSLYDKSTLGKGDETAQKKVTASTFLSDKSSLGKSEKSAQKQVSESAEKSNQDKDETSVTTPVMENKKGEPPGQPLDPHKISNIKETMQRLGDVASRNQTQQHKDTEKITGKPESKTSDKPNQHKASKSSESDKYYTVQYHQEEFKESSETNQTPGGIKSPLTKIKKPDRGGSKNDPTRGGKGGFKVAKSSDNTKREVKDPVNFQTSAGVVKISSETSCYPVKFCAAYPPTLNDVIVSRVKSCGLRKCDSLLHSNLHKINFQADEYEKHGSQDDEVKRLSENSILFPKPEGSNFDCDSIFNCNPTKGSTNVINGSEEKLPKISDNFVNVANEKLTESKGKPSVDSLMLMKKVKEIVNFDLNNAVKIFEGREADSKPITSVLLLKDGVWQVDEATLKSCTKGYTDDKCDLDHGRPTKIHKRHKSPIYLPGRDSNATVVKLNSVVTYNQTCKSFGINQADLDKAVEISNKNFELLHSLSAASKDNGTCEKECKTAFDRCKDRMWSPNLELKCGDSILVFDELTQTWKVDYSILEKRKEQQRQEEELTRRSEIILENIEKLERSNISPIRKPTSREKKTFDYTSEKWKAYTNDDSDQPTKSHVTSKQESFKESNAEEIRKKNSDLYENLFVINKKETKGREEGKQAPGNKTLNPKKLMAKASNSESKEPEKPLQDSKVPPKEKIVENSISQKTPPDDNYWESFLKLNILPYDRPQPPKPTQIPVTPPLPPPIGDKKPEVPKVKVPPPSNQQKKIDEPKFKLPFPFHREKKIDPTKKPSGDKKEMPKGNTKQDTPPLPKTPPPPATTGAIKKDQVPKTPPAAPITPKPEQPKNAPKTSKTDPLPIKPSLKKIDSPPNTNKEHGSKLDIPSTPGKKPEVKSNTEPKILPKQESSSSNAESSPTNSSLNPGVPPVVQAPGKITPLEAPPSPSKSRDSEKTKKDESSPPVRAPPPAPPQSRVDPREKTPPTIGAPINDKPSVKVLKESDSGEKGDVKTKSVAGKKEKAPSDHYISENIVEMSKNVAKDVNSKGKSKKGETVKVNISPDKRVPSKITEINLNKKIDGAEWETTTKKQNSKEKRKSSEELLKKSDKTQTENKMFYKNFEKYKTPFSDLEYEEKSMKIKSDIESNPNLKKLDNWNKTLVLHDVGKSQENIESWLKDETDKMATLLLKVLQEAAEGKPKRKPGTAKGKCCEKSPIKGNPYDSIRKKQETTPEGLMFKMRSMNLALEAEKKVKQSKMKEEQPNVKDIPVQSASTVKPPRVIDAIKVSSTKRFKQQKIYTESKNLSNVSFNEPKPKQADLSLEPIEPTLRELTQPKLVSELTDDIPGPEILKKISNTWKLLPAIGCQLTVFTLLRMFQLVNLGTSFFSSNNPDKTRRHAFGKLFLKYGPIVNLQGPLSGNVILIHRPEHLMAVFDQDSLSPTRSVFDSLDQSRRDVEDKVVASGLSTDWTKSDWNNLKKASFEPTVRTCENFLTPVELAADSLVNTVFRNKNGQNLASEDFMDEIKRWSLEGLCSVLFARSLGFLENRSSNTNWLLEPDKLSLAVEEALECLLKCERGFQIWRLMSTPSLAGLGQAYRTLSTILSKQLYQAELNLKNKNQSVKENSLANSVELSFIESMLLSDGMTAEEVTCNLVDILLVGTSALSSALGFLLYNLSNNIKVQKKLFNEIKEILPEKSSRLNYNKLQSQKYLQACLKESLRLNTPFPLFFRLLQNDILLSNYVVPKGTYVVMDSRVSCMKEQVFDEPDKFIPERWLTEDKWMHNAHSFSSFPLCHGPKSELIKRVVEMQLSSCAAKLVRNFEVEYHLGEVLGMDNVISLPDKPLKFNFIERTS</sequence>
<comment type="similarity">
    <text evidence="2">Belongs to the cytochrome P450 family.</text>
</comment>
<dbReference type="EMBL" id="JAWJWF010000001">
    <property type="protein sequence ID" value="KAK6642075.1"/>
    <property type="molecule type" value="Genomic_DNA"/>
</dbReference>
<feature type="compositionally biased region" description="Pro residues" evidence="8">
    <location>
        <begin position="1537"/>
        <end position="1547"/>
    </location>
</feature>
<feature type="compositionally biased region" description="Basic and acidic residues" evidence="8">
    <location>
        <begin position="1616"/>
        <end position="1630"/>
    </location>
</feature>
<feature type="compositionally biased region" description="Polar residues" evidence="8">
    <location>
        <begin position="134"/>
        <end position="143"/>
    </location>
</feature>
<feature type="compositionally biased region" description="Basic and acidic residues" evidence="8">
    <location>
        <begin position="1719"/>
        <end position="1753"/>
    </location>
</feature>
<feature type="compositionally biased region" description="Low complexity" evidence="8">
    <location>
        <begin position="674"/>
        <end position="687"/>
    </location>
</feature>